<dbReference type="InterPro" id="IPR036864">
    <property type="entry name" value="Zn2-C6_fun-type_DNA-bd_sf"/>
</dbReference>
<evidence type="ECO:0000256" key="2">
    <source>
        <dbReference type="ARBA" id="ARBA00022833"/>
    </source>
</evidence>
<proteinExistence type="predicted"/>
<dbReference type="PROSITE" id="PS50048">
    <property type="entry name" value="ZN2_CY6_FUNGAL_2"/>
    <property type="match status" value="1"/>
</dbReference>
<keyword evidence="6" id="KW-0539">Nucleus</keyword>
<dbReference type="InterPro" id="IPR021858">
    <property type="entry name" value="Fun_TF"/>
</dbReference>
<dbReference type="Gene3D" id="4.10.240.10">
    <property type="entry name" value="Zn(2)-C6 fungal-type DNA-binding domain"/>
    <property type="match status" value="1"/>
</dbReference>
<keyword evidence="3" id="KW-0805">Transcription regulation</keyword>
<organism evidence="8 9">
    <name type="scientific">Seiridium cardinale</name>
    <dbReference type="NCBI Taxonomy" id="138064"/>
    <lineage>
        <taxon>Eukaryota</taxon>
        <taxon>Fungi</taxon>
        <taxon>Dikarya</taxon>
        <taxon>Ascomycota</taxon>
        <taxon>Pezizomycotina</taxon>
        <taxon>Sordariomycetes</taxon>
        <taxon>Xylariomycetidae</taxon>
        <taxon>Amphisphaeriales</taxon>
        <taxon>Sporocadaceae</taxon>
        <taxon>Seiridium</taxon>
    </lineage>
</organism>
<dbReference type="Pfam" id="PF00172">
    <property type="entry name" value="Zn_clus"/>
    <property type="match status" value="1"/>
</dbReference>
<feature type="domain" description="Zn(2)-C6 fungal-type" evidence="7">
    <location>
        <begin position="20"/>
        <end position="48"/>
    </location>
</feature>
<dbReference type="InterPro" id="IPR052360">
    <property type="entry name" value="Transcr_Regulatory_Proteins"/>
</dbReference>
<evidence type="ECO:0000256" key="1">
    <source>
        <dbReference type="ARBA" id="ARBA00022723"/>
    </source>
</evidence>
<dbReference type="InterPro" id="IPR001138">
    <property type="entry name" value="Zn2Cys6_DnaBD"/>
</dbReference>
<dbReference type="EMBL" id="JARVKM010000004">
    <property type="protein sequence ID" value="KAK9781214.1"/>
    <property type="molecule type" value="Genomic_DNA"/>
</dbReference>
<sequence length="518" mass="58241">MPKVARGRRKRAYRPKTRTGCATCKTRRVKCDETRPFCLRCTSTGRLCDGYTAAEPMQPTSSNIVPMAPEIGPSVDVYESLESSRSFAFFLNRTSPQLAGFFGSEFWERYVLQAAYHESAVRHAIVAIGSLHELIEHRTEVADINGTFALEHYNLAIKGLLVPLSLYGERGIDVCLITCILFICFEPFAANDDADGHRTYEETMSRQGHISKAARSYFAKSHSYVPLDILASIFAGLDQQSTIIIQDYRSDDYSSLFSRAVPDGDHLSFSSIEEAKSVYEYGYCMFINNHVSQRECDPAQAPIDIKSQMGYYSALLLRFLQAIQELVESQRGFLTPKADIAAAVLQLHVLNTYVSLYVEYSPPEDRPSWDTFMPQFIEMVSLGEKIVSFASAGCETGRQPPSFCLDMGYVIPLFTVASQCHEPALRRRAIVLLRSTWRQEGLWNSLVIAQAAERIMEIQETELMATSSNDSPGLWMSPAVRPILQLDGRGVRLQYMRQGQGEGTEVKVVEQVVNWERV</sequence>
<keyword evidence="1" id="KW-0479">Metal-binding</keyword>
<gene>
    <name evidence="8" type="ORF">SCAR479_05035</name>
</gene>
<evidence type="ECO:0000256" key="4">
    <source>
        <dbReference type="ARBA" id="ARBA00023125"/>
    </source>
</evidence>
<dbReference type="SMART" id="SM00066">
    <property type="entry name" value="GAL4"/>
    <property type="match status" value="1"/>
</dbReference>
<evidence type="ECO:0000256" key="6">
    <source>
        <dbReference type="ARBA" id="ARBA00023242"/>
    </source>
</evidence>
<dbReference type="PANTHER" id="PTHR36206:SF12">
    <property type="entry name" value="ASPERCRYPTIN BIOSYNTHESIS CLUSTER-SPECIFIC TRANSCRIPTION REGULATOR ATNN-RELATED"/>
    <property type="match status" value="1"/>
</dbReference>
<protein>
    <submittedName>
        <fullName evidence="8">Transcriptional regulatory protein</fullName>
    </submittedName>
</protein>
<dbReference type="Proteomes" id="UP001465668">
    <property type="component" value="Unassembled WGS sequence"/>
</dbReference>
<dbReference type="CDD" id="cd00067">
    <property type="entry name" value="GAL4"/>
    <property type="match status" value="1"/>
</dbReference>
<keyword evidence="2" id="KW-0862">Zinc</keyword>
<comment type="caution">
    <text evidence="8">The sequence shown here is derived from an EMBL/GenBank/DDBJ whole genome shotgun (WGS) entry which is preliminary data.</text>
</comment>
<evidence type="ECO:0000256" key="3">
    <source>
        <dbReference type="ARBA" id="ARBA00023015"/>
    </source>
</evidence>
<dbReference type="PROSITE" id="PS00463">
    <property type="entry name" value="ZN2_CY6_FUNGAL_1"/>
    <property type="match status" value="1"/>
</dbReference>
<evidence type="ECO:0000256" key="5">
    <source>
        <dbReference type="ARBA" id="ARBA00023163"/>
    </source>
</evidence>
<keyword evidence="5" id="KW-0804">Transcription</keyword>
<dbReference type="PANTHER" id="PTHR36206">
    <property type="entry name" value="ASPERCRYPTIN BIOSYNTHESIS CLUSTER-SPECIFIC TRANSCRIPTION REGULATOR ATNN-RELATED"/>
    <property type="match status" value="1"/>
</dbReference>
<evidence type="ECO:0000259" key="7">
    <source>
        <dbReference type="PROSITE" id="PS50048"/>
    </source>
</evidence>
<evidence type="ECO:0000313" key="9">
    <source>
        <dbReference type="Proteomes" id="UP001465668"/>
    </source>
</evidence>
<keyword evidence="9" id="KW-1185">Reference proteome</keyword>
<reference evidence="8 9" key="1">
    <citation type="submission" date="2024-02" db="EMBL/GenBank/DDBJ databases">
        <title>First draft genome assembly of two strains of Seiridium cardinale.</title>
        <authorList>
            <person name="Emiliani G."/>
            <person name="Scali E."/>
        </authorList>
    </citation>
    <scope>NUCLEOTIDE SEQUENCE [LARGE SCALE GENOMIC DNA]</scope>
    <source>
        <strain evidence="8 9">BM-138-000479</strain>
    </source>
</reference>
<keyword evidence="4" id="KW-0238">DNA-binding</keyword>
<name>A0ABR2Y523_9PEZI</name>
<evidence type="ECO:0000313" key="8">
    <source>
        <dbReference type="EMBL" id="KAK9781214.1"/>
    </source>
</evidence>
<accession>A0ABR2Y523</accession>
<dbReference type="SUPFAM" id="SSF57701">
    <property type="entry name" value="Zn2/Cys6 DNA-binding domain"/>
    <property type="match status" value="1"/>
</dbReference>
<dbReference type="Pfam" id="PF11951">
    <property type="entry name" value="Fungal_trans_2"/>
    <property type="match status" value="1"/>
</dbReference>